<name>A0A229TEU3_9PSEU</name>
<feature type="domain" description="O-methyltransferase C-terminal" evidence="5">
    <location>
        <begin position="173"/>
        <end position="320"/>
    </location>
</feature>
<organism evidence="7 8">
    <name type="scientific">Amycolatopsis vastitatis</name>
    <dbReference type="NCBI Taxonomy" id="1905142"/>
    <lineage>
        <taxon>Bacteria</taxon>
        <taxon>Bacillati</taxon>
        <taxon>Actinomycetota</taxon>
        <taxon>Actinomycetes</taxon>
        <taxon>Pseudonocardiales</taxon>
        <taxon>Pseudonocardiaceae</taxon>
        <taxon>Amycolatopsis</taxon>
    </lineage>
</organism>
<dbReference type="CDD" id="cd02440">
    <property type="entry name" value="AdoMet_MTases"/>
    <property type="match status" value="1"/>
</dbReference>
<dbReference type="SUPFAM" id="SSF53335">
    <property type="entry name" value="S-adenosyl-L-methionine-dependent methyltransferases"/>
    <property type="match status" value="1"/>
</dbReference>
<gene>
    <name evidence="7" type="ORF">CF165_09745</name>
</gene>
<evidence type="ECO:0000313" key="7">
    <source>
        <dbReference type="EMBL" id="OXM69775.1"/>
    </source>
</evidence>
<dbReference type="PANTHER" id="PTHR43712:SF2">
    <property type="entry name" value="O-METHYLTRANSFERASE CICE"/>
    <property type="match status" value="1"/>
</dbReference>
<feature type="active site" description="Proton acceptor" evidence="4">
    <location>
        <position position="247"/>
    </location>
</feature>
<proteinExistence type="predicted"/>
<evidence type="ECO:0000259" key="5">
    <source>
        <dbReference type="Pfam" id="PF00891"/>
    </source>
</evidence>
<dbReference type="EMBL" id="NMUL01000007">
    <property type="protein sequence ID" value="OXM69775.1"/>
    <property type="molecule type" value="Genomic_DNA"/>
</dbReference>
<dbReference type="PROSITE" id="PS51683">
    <property type="entry name" value="SAM_OMT_II"/>
    <property type="match status" value="1"/>
</dbReference>
<evidence type="ECO:0000256" key="2">
    <source>
        <dbReference type="ARBA" id="ARBA00022679"/>
    </source>
</evidence>
<dbReference type="Gene3D" id="3.40.50.150">
    <property type="entry name" value="Vaccinia Virus protein VP39"/>
    <property type="match status" value="1"/>
</dbReference>
<dbReference type="GO" id="GO:0032259">
    <property type="term" value="P:methylation"/>
    <property type="evidence" value="ECO:0007669"/>
    <property type="project" value="UniProtKB-KW"/>
</dbReference>
<evidence type="ECO:0000259" key="6">
    <source>
        <dbReference type="Pfam" id="PF08100"/>
    </source>
</evidence>
<dbReference type="AlphaFoldDB" id="A0A229TEU3"/>
<dbReference type="InterPro" id="IPR036388">
    <property type="entry name" value="WH-like_DNA-bd_sf"/>
</dbReference>
<evidence type="ECO:0000313" key="8">
    <source>
        <dbReference type="Proteomes" id="UP000215199"/>
    </source>
</evidence>
<dbReference type="SUPFAM" id="SSF46785">
    <property type="entry name" value="Winged helix' DNA-binding domain"/>
    <property type="match status" value="1"/>
</dbReference>
<dbReference type="RefSeq" id="WP_093947098.1">
    <property type="nucleotide sequence ID" value="NZ_NMUL01000007.1"/>
</dbReference>
<dbReference type="Gene3D" id="1.10.10.10">
    <property type="entry name" value="Winged helix-like DNA-binding domain superfamily/Winged helix DNA-binding domain"/>
    <property type="match status" value="1"/>
</dbReference>
<dbReference type="InterPro" id="IPR016461">
    <property type="entry name" value="COMT-like"/>
</dbReference>
<sequence length="341" mass="37557">MTDSKPDAGRARILGMMQGYRDTSLVRAGVELGVFDGLAEAGLDPEVLAKRLDVDARGLTILLNALVATGLMEHDSSEYRLSPAAARYLVSDRPGYVGHLTRILASDWEWDALKLLHEAVRHGGAVVDTHAETPNFRYWEDFAKHATLATGPTAELVADRLAPWLSTRDSVDVLDVACGHGIYGFTLARREPRARVHGLDWDNVVPIARRNAEEMGVGERVDFLIGDMFTTELGGPYDVALITNVLHHFSQEDATTLLKRVGEATKPDGRVVVVGFTVGDQSPDRDPAPHLFSLLMLTWTRAGEVHSERVYREMFAQSGFTRPEIHTVPGTPMRVLIAERA</sequence>
<dbReference type="GO" id="GO:0046983">
    <property type="term" value="F:protein dimerization activity"/>
    <property type="evidence" value="ECO:0007669"/>
    <property type="project" value="InterPro"/>
</dbReference>
<feature type="domain" description="O-methyltransferase dimerisation" evidence="6">
    <location>
        <begin position="16"/>
        <end position="91"/>
    </location>
</feature>
<dbReference type="PIRSF" id="PIRSF005739">
    <property type="entry name" value="O-mtase"/>
    <property type="match status" value="1"/>
</dbReference>
<dbReference type="GO" id="GO:0008171">
    <property type="term" value="F:O-methyltransferase activity"/>
    <property type="evidence" value="ECO:0007669"/>
    <property type="project" value="InterPro"/>
</dbReference>
<keyword evidence="1 7" id="KW-0489">Methyltransferase</keyword>
<reference evidence="8" key="1">
    <citation type="submission" date="2017-07" db="EMBL/GenBank/DDBJ databases">
        <title>Comparative genome mining reveals phylogenetic distribution patterns of secondary metabolites in Amycolatopsis.</title>
        <authorList>
            <person name="Adamek M."/>
            <person name="Alanjary M."/>
            <person name="Sales-Ortells H."/>
            <person name="Goodfellow M."/>
            <person name="Bull A.T."/>
            <person name="Kalinowski J."/>
            <person name="Ziemert N."/>
        </authorList>
    </citation>
    <scope>NUCLEOTIDE SEQUENCE [LARGE SCALE GENOMIC DNA]</scope>
    <source>
        <strain evidence="8">H5</strain>
    </source>
</reference>
<protein>
    <submittedName>
        <fullName evidence="7">Methyltransferase</fullName>
    </submittedName>
</protein>
<dbReference type="InterPro" id="IPR001077">
    <property type="entry name" value="COMT_C"/>
</dbReference>
<dbReference type="Pfam" id="PF08100">
    <property type="entry name" value="Dimerisation"/>
    <property type="match status" value="1"/>
</dbReference>
<evidence type="ECO:0000256" key="3">
    <source>
        <dbReference type="ARBA" id="ARBA00022691"/>
    </source>
</evidence>
<dbReference type="OrthoDB" id="582216at2"/>
<keyword evidence="3" id="KW-0949">S-adenosyl-L-methionine</keyword>
<dbReference type="Pfam" id="PF00891">
    <property type="entry name" value="Methyltransf_2"/>
    <property type="match status" value="1"/>
</dbReference>
<evidence type="ECO:0000256" key="1">
    <source>
        <dbReference type="ARBA" id="ARBA00022603"/>
    </source>
</evidence>
<dbReference type="InterPro" id="IPR029063">
    <property type="entry name" value="SAM-dependent_MTases_sf"/>
</dbReference>
<evidence type="ECO:0000256" key="4">
    <source>
        <dbReference type="PIRSR" id="PIRSR005739-1"/>
    </source>
</evidence>
<dbReference type="Proteomes" id="UP000215199">
    <property type="component" value="Unassembled WGS sequence"/>
</dbReference>
<dbReference type="InterPro" id="IPR012967">
    <property type="entry name" value="COMT_dimerisation"/>
</dbReference>
<keyword evidence="2 7" id="KW-0808">Transferase</keyword>
<keyword evidence="8" id="KW-1185">Reference proteome</keyword>
<dbReference type="InterPro" id="IPR036390">
    <property type="entry name" value="WH_DNA-bd_sf"/>
</dbReference>
<comment type="caution">
    <text evidence="7">The sequence shown here is derived from an EMBL/GenBank/DDBJ whole genome shotgun (WGS) entry which is preliminary data.</text>
</comment>
<dbReference type="PANTHER" id="PTHR43712">
    <property type="entry name" value="PUTATIVE (AFU_ORTHOLOGUE AFUA_4G14580)-RELATED"/>
    <property type="match status" value="1"/>
</dbReference>
<accession>A0A229TEU3</accession>